<evidence type="ECO:0000313" key="1">
    <source>
        <dbReference type="EMBL" id="MPM44793.1"/>
    </source>
</evidence>
<gene>
    <name evidence="1" type="ORF">SDC9_91475</name>
</gene>
<organism evidence="1">
    <name type="scientific">bioreactor metagenome</name>
    <dbReference type="NCBI Taxonomy" id="1076179"/>
    <lineage>
        <taxon>unclassified sequences</taxon>
        <taxon>metagenomes</taxon>
        <taxon>ecological metagenomes</taxon>
    </lineage>
</organism>
<proteinExistence type="predicted"/>
<protein>
    <recommendedName>
        <fullName evidence="2">SpoVT-AbrB domain-containing protein</fullName>
    </recommendedName>
</protein>
<dbReference type="EMBL" id="VSSQ01010619">
    <property type="protein sequence ID" value="MPM44793.1"/>
    <property type="molecule type" value="Genomic_DNA"/>
</dbReference>
<dbReference type="AlphaFoldDB" id="A0A645A1S9"/>
<name>A0A645A1S9_9ZZZZ</name>
<reference evidence="1" key="1">
    <citation type="submission" date="2019-08" db="EMBL/GenBank/DDBJ databases">
        <authorList>
            <person name="Kucharzyk K."/>
            <person name="Murdoch R.W."/>
            <person name="Higgins S."/>
            <person name="Loffler F."/>
        </authorList>
    </citation>
    <scope>NUCLEOTIDE SEQUENCE</scope>
</reference>
<sequence>MAYLSKLQVIERGSSNRQFYMICPAPLAAALEMEKGEQLEWVIKDRNTFEIRRVEHQSKAKGVRS</sequence>
<accession>A0A645A1S9</accession>
<evidence type="ECO:0008006" key="2">
    <source>
        <dbReference type="Google" id="ProtNLM"/>
    </source>
</evidence>
<comment type="caution">
    <text evidence="1">The sequence shown here is derived from an EMBL/GenBank/DDBJ whole genome shotgun (WGS) entry which is preliminary data.</text>
</comment>